<protein>
    <submittedName>
        <fullName evidence="1">Uncharacterized protein</fullName>
    </submittedName>
</protein>
<dbReference type="Proteomes" id="UP000770717">
    <property type="component" value="Unassembled WGS sequence"/>
</dbReference>
<sequence>MPENQHCRVSTSNWKPHGSDMGITFCHLYHYCRFSSIQFYLRMGPNIQNVYTENRPKFFHKQTALNHQLQDHNVRPPRF</sequence>
<comment type="caution">
    <text evidence="1">The sequence shown here is derived from an EMBL/GenBank/DDBJ whole genome shotgun (WGS) entry which is preliminary data.</text>
</comment>
<keyword evidence="2" id="KW-1185">Reference proteome</keyword>
<proteinExistence type="predicted"/>
<dbReference type="EMBL" id="WNTK01009356">
    <property type="protein sequence ID" value="KAG9462814.1"/>
    <property type="molecule type" value="Genomic_DNA"/>
</dbReference>
<evidence type="ECO:0000313" key="1">
    <source>
        <dbReference type="EMBL" id="KAG9462814.1"/>
    </source>
</evidence>
<name>A0A8J6BDB3_ELECQ</name>
<accession>A0A8J6BDB3</accession>
<organism evidence="1 2">
    <name type="scientific">Eleutherodactylus coqui</name>
    <name type="common">Puerto Rican coqui</name>
    <dbReference type="NCBI Taxonomy" id="57060"/>
    <lineage>
        <taxon>Eukaryota</taxon>
        <taxon>Metazoa</taxon>
        <taxon>Chordata</taxon>
        <taxon>Craniata</taxon>
        <taxon>Vertebrata</taxon>
        <taxon>Euteleostomi</taxon>
        <taxon>Amphibia</taxon>
        <taxon>Batrachia</taxon>
        <taxon>Anura</taxon>
        <taxon>Neobatrachia</taxon>
        <taxon>Hyloidea</taxon>
        <taxon>Eleutherodactylidae</taxon>
        <taxon>Eleutherodactylinae</taxon>
        <taxon>Eleutherodactylus</taxon>
        <taxon>Eleutherodactylus</taxon>
    </lineage>
</organism>
<gene>
    <name evidence="1" type="ORF">GDO78_023054</name>
</gene>
<dbReference type="AlphaFoldDB" id="A0A8J6BDB3"/>
<reference evidence="1" key="1">
    <citation type="thesis" date="2020" institute="ProQuest LLC" country="789 East Eisenhower Parkway, Ann Arbor, MI, USA">
        <title>Comparative Genomics and Chromosome Evolution.</title>
        <authorList>
            <person name="Mudd A.B."/>
        </authorList>
    </citation>
    <scope>NUCLEOTIDE SEQUENCE</scope>
    <source>
        <strain evidence="1">HN-11 Male</strain>
        <tissue evidence="1">Kidney and liver</tissue>
    </source>
</reference>
<evidence type="ECO:0000313" key="2">
    <source>
        <dbReference type="Proteomes" id="UP000770717"/>
    </source>
</evidence>